<dbReference type="GO" id="GO:0006355">
    <property type="term" value="P:regulation of DNA-templated transcription"/>
    <property type="evidence" value="ECO:0007669"/>
    <property type="project" value="InterPro"/>
</dbReference>
<dbReference type="InterPro" id="IPR036388">
    <property type="entry name" value="WH-like_DNA-bd_sf"/>
</dbReference>
<dbReference type="Gene3D" id="1.10.10.10">
    <property type="entry name" value="Winged helix-like DNA-binding domain superfamily/Winged helix DNA-binding domain"/>
    <property type="match status" value="1"/>
</dbReference>
<gene>
    <name evidence="5" type="ORF">MNBD_GAMMA13-442</name>
</gene>
<dbReference type="EMBL" id="UOFK01000004">
    <property type="protein sequence ID" value="VAW71506.1"/>
    <property type="molecule type" value="Genomic_DNA"/>
</dbReference>
<dbReference type="InterPro" id="IPR001789">
    <property type="entry name" value="Sig_transdc_resp-reg_receiver"/>
</dbReference>
<dbReference type="SMART" id="SM00448">
    <property type="entry name" value="REC"/>
    <property type="match status" value="1"/>
</dbReference>
<protein>
    <submittedName>
        <fullName evidence="5">Two-component transcriptional response regulator, LuxR family</fullName>
    </submittedName>
</protein>
<dbReference type="Pfam" id="PF00196">
    <property type="entry name" value="GerE"/>
    <property type="match status" value="1"/>
</dbReference>
<sequence>MKVLVADDHPLVREGIENILRRINLDLCLLEANGFVEAVSVVEQHHQDLDLALFDLSMPGMKGAKSVRELRQLMPCTPIAIVSASEDMNDIRQAINNGANGYIPKSSSNKVMLSALQLILSGGLYLPPQCLKTPLDPKQESLTSRQRELLRLLVVGKTNKEIACDLAISDKTVKAHLSEIFKRLGASNRTQAVHRVLSDGLLDMPR</sequence>
<dbReference type="GO" id="GO:0003677">
    <property type="term" value="F:DNA binding"/>
    <property type="evidence" value="ECO:0007669"/>
    <property type="project" value="UniProtKB-KW"/>
</dbReference>
<organism evidence="5">
    <name type="scientific">hydrothermal vent metagenome</name>
    <dbReference type="NCBI Taxonomy" id="652676"/>
    <lineage>
        <taxon>unclassified sequences</taxon>
        <taxon>metagenomes</taxon>
        <taxon>ecological metagenomes</taxon>
    </lineage>
</organism>
<dbReference type="SUPFAM" id="SSF52172">
    <property type="entry name" value="CheY-like"/>
    <property type="match status" value="1"/>
</dbReference>
<dbReference type="PANTHER" id="PTHR45566:SF1">
    <property type="entry name" value="HTH-TYPE TRANSCRIPTIONAL REGULATOR YHJB-RELATED"/>
    <property type="match status" value="1"/>
</dbReference>
<keyword evidence="2" id="KW-0238">DNA-binding</keyword>
<dbReference type="InterPro" id="IPR051015">
    <property type="entry name" value="EvgA-like"/>
</dbReference>
<dbReference type="InterPro" id="IPR000792">
    <property type="entry name" value="Tscrpt_reg_LuxR_C"/>
</dbReference>
<dbReference type="CDD" id="cd06170">
    <property type="entry name" value="LuxR_C_like"/>
    <property type="match status" value="1"/>
</dbReference>
<dbReference type="InterPro" id="IPR016032">
    <property type="entry name" value="Sig_transdc_resp-reg_C-effctor"/>
</dbReference>
<proteinExistence type="predicted"/>
<dbReference type="InterPro" id="IPR058245">
    <property type="entry name" value="NreC/VraR/RcsB-like_REC"/>
</dbReference>
<dbReference type="InterPro" id="IPR011006">
    <property type="entry name" value="CheY-like_superfamily"/>
</dbReference>
<name>A0A3B0YSQ0_9ZZZZ</name>
<feature type="domain" description="HTH luxR-type" evidence="3">
    <location>
        <begin position="135"/>
        <end position="200"/>
    </location>
</feature>
<evidence type="ECO:0000256" key="2">
    <source>
        <dbReference type="ARBA" id="ARBA00023125"/>
    </source>
</evidence>
<keyword evidence="1" id="KW-0597">Phosphoprotein</keyword>
<evidence type="ECO:0000313" key="5">
    <source>
        <dbReference type="EMBL" id="VAW71506.1"/>
    </source>
</evidence>
<dbReference type="Gene3D" id="3.40.50.2300">
    <property type="match status" value="1"/>
</dbReference>
<evidence type="ECO:0000256" key="1">
    <source>
        <dbReference type="ARBA" id="ARBA00022553"/>
    </source>
</evidence>
<dbReference type="PROSITE" id="PS50110">
    <property type="entry name" value="RESPONSE_REGULATORY"/>
    <property type="match status" value="1"/>
</dbReference>
<dbReference type="SMART" id="SM00421">
    <property type="entry name" value="HTH_LUXR"/>
    <property type="match status" value="1"/>
</dbReference>
<dbReference type="SUPFAM" id="SSF46894">
    <property type="entry name" value="C-terminal effector domain of the bipartite response regulators"/>
    <property type="match status" value="1"/>
</dbReference>
<accession>A0A3B0YSQ0</accession>
<dbReference type="AlphaFoldDB" id="A0A3B0YSQ0"/>
<dbReference type="PROSITE" id="PS50043">
    <property type="entry name" value="HTH_LUXR_2"/>
    <property type="match status" value="1"/>
</dbReference>
<reference evidence="5" key="1">
    <citation type="submission" date="2018-06" db="EMBL/GenBank/DDBJ databases">
        <authorList>
            <person name="Zhirakovskaya E."/>
        </authorList>
    </citation>
    <scope>NUCLEOTIDE SEQUENCE</scope>
</reference>
<dbReference type="PANTHER" id="PTHR45566">
    <property type="entry name" value="HTH-TYPE TRANSCRIPTIONAL REGULATOR YHJB-RELATED"/>
    <property type="match status" value="1"/>
</dbReference>
<dbReference type="GO" id="GO:0000160">
    <property type="term" value="P:phosphorelay signal transduction system"/>
    <property type="evidence" value="ECO:0007669"/>
    <property type="project" value="InterPro"/>
</dbReference>
<dbReference type="CDD" id="cd17535">
    <property type="entry name" value="REC_NarL-like"/>
    <property type="match status" value="1"/>
</dbReference>
<dbReference type="Pfam" id="PF00072">
    <property type="entry name" value="Response_reg"/>
    <property type="match status" value="1"/>
</dbReference>
<feature type="domain" description="Response regulatory" evidence="4">
    <location>
        <begin position="2"/>
        <end position="120"/>
    </location>
</feature>
<evidence type="ECO:0000259" key="3">
    <source>
        <dbReference type="PROSITE" id="PS50043"/>
    </source>
</evidence>
<evidence type="ECO:0000259" key="4">
    <source>
        <dbReference type="PROSITE" id="PS50110"/>
    </source>
</evidence>
<dbReference type="PRINTS" id="PR00038">
    <property type="entry name" value="HTHLUXR"/>
</dbReference>